<dbReference type="EMBL" id="JANQDX010000006">
    <property type="protein sequence ID" value="KAL0923749.1"/>
    <property type="molecule type" value="Genomic_DNA"/>
</dbReference>
<dbReference type="PANTHER" id="PTHR48429:SF1">
    <property type="entry name" value="AGENET DOMAIN-CONTAINING PROTEIN"/>
    <property type="match status" value="1"/>
</dbReference>
<dbReference type="SMART" id="SM00743">
    <property type="entry name" value="Agenet"/>
    <property type="match status" value="2"/>
</dbReference>
<accession>A0ABD0VF54</accession>
<organism evidence="3 4">
    <name type="scientific">Dendrobium thyrsiflorum</name>
    <name type="common">Pinecone-like raceme dendrobium</name>
    <name type="synonym">Orchid</name>
    <dbReference type="NCBI Taxonomy" id="117978"/>
    <lineage>
        <taxon>Eukaryota</taxon>
        <taxon>Viridiplantae</taxon>
        <taxon>Streptophyta</taxon>
        <taxon>Embryophyta</taxon>
        <taxon>Tracheophyta</taxon>
        <taxon>Spermatophyta</taxon>
        <taxon>Magnoliopsida</taxon>
        <taxon>Liliopsida</taxon>
        <taxon>Asparagales</taxon>
        <taxon>Orchidaceae</taxon>
        <taxon>Epidendroideae</taxon>
        <taxon>Malaxideae</taxon>
        <taxon>Dendrobiinae</taxon>
        <taxon>Dendrobium</taxon>
    </lineage>
</organism>
<dbReference type="Pfam" id="PF05641">
    <property type="entry name" value="Agenet"/>
    <property type="match status" value="1"/>
</dbReference>
<reference evidence="3 4" key="1">
    <citation type="journal article" date="2024" name="Plant Biotechnol. J.">
        <title>Dendrobium thyrsiflorum genome and its molecular insights into genes involved in important horticultural traits.</title>
        <authorList>
            <person name="Chen B."/>
            <person name="Wang J.Y."/>
            <person name="Zheng P.J."/>
            <person name="Li K.L."/>
            <person name="Liang Y.M."/>
            <person name="Chen X.F."/>
            <person name="Zhang C."/>
            <person name="Zhao X."/>
            <person name="He X."/>
            <person name="Zhang G.Q."/>
            <person name="Liu Z.J."/>
            <person name="Xu Q."/>
        </authorList>
    </citation>
    <scope>NUCLEOTIDE SEQUENCE [LARGE SCALE GENOMIC DNA]</scope>
    <source>
        <strain evidence="3">GZMU011</strain>
    </source>
</reference>
<gene>
    <name evidence="3" type="ORF">M5K25_007819</name>
</gene>
<keyword evidence="4" id="KW-1185">Reference proteome</keyword>
<name>A0ABD0VF54_DENTH</name>
<proteinExistence type="predicted"/>
<evidence type="ECO:0000259" key="2">
    <source>
        <dbReference type="SMART" id="SM00743"/>
    </source>
</evidence>
<feature type="region of interest" description="Disordered" evidence="1">
    <location>
        <begin position="1236"/>
        <end position="1259"/>
    </location>
</feature>
<feature type="domain" description="Agenet" evidence="2">
    <location>
        <begin position="1796"/>
        <end position="1868"/>
    </location>
</feature>
<evidence type="ECO:0000313" key="3">
    <source>
        <dbReference type="EMBL" id="KAL0923749.1"/>
    </source>
</evidence>
<dbReference type="InterPro" id="IPR008395">
    <property type="entry name" value="Agenet-like_dom"/>
</dbReference>
<dbReference type="CDD" id="cd20405">
    <property type="entry name" value="Tudor_Agenet_AtDUF_rpt1_3"/>
    <property type="match status" value="1"/>
</dbReference>
<comment type="caution">
    <text evidence="3">The sequence shown here is derived from an EMBL/GenBank/DDBJ whole genome shotgun (WGS) entry which is preliminary data.</text>
</comment>
<feature type="region of interest" description="Disordered" evidence="1">
    <location>
        <begin position="2093"/>
        <end position="2143"/>
    </location>
</feature>
<feature type="domain" description="Agenet" evidence="2">
    <location>
        <begin position="1884"/>
        <end position="1942"/>
    </location>
</feature>
<feature type="compositionally biased region" description="Basic and acidic residues" evidence="1">
    <location>
        <begin position="2098"/>
        <end position="2112"/>
    </location>
</feature>
<evidence type="ECO:0000256" key="1">
    <source>
        <dbReference type="SAM" id="MobiDB-lite"/>
    </source>
</evidence>
<dbReference type="InterPro" id="IPR014002">
    <property type="entry name" value="Agenet_dom_plant"/>
</dbReference>
<evidence type="ECO:0000313" key="4">
    <source>
        <dbReference type="Proteomes" id="UP001552299"/>
    </source>
</evidence>
<dbReference type="InterPro" id="IPR055274">
    <property type="entry name" value="SWO1"/>
</dbReference>
<dbReference type="Proteomes" id="UP001552299">
    <property type="component" value="Unassembled WGS sequence"/>
</dbReference>
<feature type="region of interest" description="Disordered" evidence="1">
    <location>
        <begin position="183"/>
        <end position="217"/>
    </location>
</feature>
<feature type="region of interest" description="Disordered" evidence="1">
    <location>
        <begin position="1060"/>
        <end position="1122"/>
    </location>
</feature>
<feature type="region of interest" description="Disordered" evidence="1">
    <location>
        <begin position="941"/>
        <end position="963"/>
    </location>
</feature>
<feature type="region of interest" description="Disordered" evidence="1">
    <location>
        <begin position="2195"/>
        <end position="2254"/>
    </location>
</feature>
<protein>
    <recommendedName>
        <fullName evidence="2">Agenet domain-containing protein</fullName>
    </recommendedName>
</protein>
<dbReference type="PANTHER" id="PTHR48429">
    <property type="entry name" value="AGENET DOMAIN-CONTAINING PROTEIN"/>
    <property type="match status" value="1"/>
</dbReference>
<feature type="compositionally biased region" description="Polar residues" evidence="1">
    <location>
        <begin position="1236"/>
        <end position="1257"/>
    </location>
</feature>
<sequence length="2284" mass="247582">MDYDENDFQSQNFQLVGEDSKFSVNLRSFALPKFDLDEHLRFDSLVETEVLLDIQGQENNWIDFPSGSNAVEFSSSAAESCSISRHNNVWSEATSSESVDLLLKSVGDDEIINDKAIIMESTANDGSDGIDNQVDLYIKKDGALNSSVMDSQPNDQDVIMQDECPKKFSSLSEGQRDLLTHLQGSSQASEVEESRTVVNLDPSNGISSDGKIAGDQYMADENPTYSNEAIERSRVAENVLSEKVLKGGHVINVPMRTNIDDCNSYMAVSHSLLSITCRSNQDERLVTDKTGFSDEQNQRNVSSRSDLLYDNDHKKKSMVIHNFETNNQLVPKSDAYEVLKKCNDSVISEDADGFVSISCRTEALIRDCETVNRCLEKVDRVNQLGQEQCKKFEENSGNISSKAIQTTTLLTEGYRSVNGRLPDDSVEDDNAYISSNQNSTMSCNDGGRKLVAYLDAFSNKQYPECQMTENKITDAYACQLLTESNASIQVNYEIQVMDTGDYDRMNTDPPNIACEKCVYVVEGSTADDMDVDKQEIKLDTEKAIAPDESSALAVVSDAEANSSPCTSCKGGKLAMDSTEFHMARGDVLVDKESSVTRTNFGRISLGIDSNVIEVQDSSPADLQTAEELSLDGLCRNKLVQKEFDPVPLPLDFEKSMHHHLPPPEDATDLDVVVEKKKPLTEALSTSDFLHSADQDGKLFRNSASSFPTNDLVSKKASDPASASYPFEMEGTSPLKLSQDVSAKLAFPVISKENDVKFSGSSKLTNFSNNVDNETVNGADTCSDCVEDALVTMSTKNEVRAVVQPPSPVKSIDFIPVQNEVPSSAVDAVGNVESVQREGTDSHGSVEGIDNAVESLESFSLVKNEASVFSAQASCSDGNQAVCFTSPIHDNCSRKSPNNEQNDQCNFAARDFPEGHNVSAQTEDNALTKRTNDSSQICIMSTVESNQSDKPRGNPSSSDSCRHCAQDNFEHPEVKVSQLEINLDASGNMALVSSPKGEIAQKIECSSIDSKTHGMSVEIRSVTSVVSTSGNLPERGAGSERKSFLSLQSSDIQQMLKENPQGCPNEVKAPDISAKTPNKGKTKNASRLLTEKKIGSRGKTKKEATALKQSSGMDAKYSPGQHKYVGPSSKDFPLVDVREHSSIDCSTIKISSSLVGQTSGIPDLNSSSSTLFQQSFTDLQQVQLRAQIFVYGALISGIPPDEAYMVSAFGDADGGRRLWEGVWHALIAKFQNQKSPISGFETPSHSRSVGTNVQSKVPGSSAAKGSSMIISSAMQNSTVSFPSPLWSLSYGNGQHTSMPRGAYLNFNQTASPLTPWRPSQLRQHVEASSPWFSQASHPGPLFVSSHSSALDGIKHYSTAPFTEPTHATCASDLCGSHIPMKQVAPPSVLMSAPDPTSTTIEGVIQLETTKKRGINGSNKHTSKSQKARKMKGLAAEELNLPVSQTSVESIPVLGGVESLPLLSASTQLSSNSPVKVASGAPVSISMPHMISPTHYRIIDENNNQHKPNLSEETCSKIELAKLHAEDAAAIAASSIKHCEAVWSQLAAQKNSGLVSQIEEKLASAAVAAAAAASVAKAAAAAAKVASDVAWQAKIMSDEAISAAKTVNTVRSPESGILDVGKKLAGLIPISILKGMDKIHESAEVITAAREAAKRRIELASAATKQAENLDAIVKAAELAAEAVAQAGTIIAMGDPLPFTLGELVDAGAEEFWKVHHGAPMKVSKLSNMNGHEHVGLGNVKESAKQFDGQFSKDVQSQKAASEGGLSSLIKTHEQLDGTTQGNFSTAGRESDRSVSYTGIQKGSLVEVMSDDDGLRGAWFSARVLDMKDNKAYVCYNDFSTNEGHLKEWIVLANEKEKAPRIRVAHFTSVKNEGTRKRRREHLGSYSWALGDHVDAWMQDRWWEGTIAAKVSGDDTKLTVHLLAKNDKLVVDAWSVRPSLIWKDGQWMEWRHSMEQQPKPHEGDTPQEKRQRLGRLETMNQSEADAAGMGKLSKNMLIDASRKPDSRSIILSAKERTFSIGKDSREVVTSNAFKTKRTGLQKEGSRVVFGVPRPGKKRKFMEVSKHYVADKCEKVREGSDPIKFTKYLMPQSSRKFKNTSKVDNKGKKPGDSKSRVGVKAENSHCIQATSQAEKGDGLLTTSNDAPRHENLENAISSFSSNSNSLDKKNTFKFGSSLHQAEIPAAESASSVLSAPTALSSKKKNVPGSESDLAVKAKPILNRTSKGDDKGLGNHGKAIRGAMEPRRSNRRIQPTSRLLEGIQSSLIISKIPSISHEKKSSRGNVHG</sequence>